<feature type="signal peptide" evidence="2">
    <location>
        <begin position="1"/>
        <end position="21"/>
    </location>
</feature>
<feature type="transmembrane region" description="Helical" evidence="1">
    <location>
        <begin position="82"/>
        <end position="103"/>
    </location>
</feature>
<keyword evidence="1" id="KW-0472">Membrane</keyword>
<gene>
    <name evidence="3" type="ORF">BS50DRAFT_677825</name>
</gene>
<keyword evidence="4" id="KW-1185">Reference proteome</keyword>
<keyword evidence="1" id="KW-0812">Transmembrane</keyword>
<feature type="transmembrane region" description="Helical" evidence="1">
    <location>
        <begin position="115"/>
        <end position="135"/>
    </location>
</feature>
<dbReference type="Proteomes" id="UP000240883">
    <property type="component" value="Unassembled WGS sequence"/>
</dbReference>
<accession>A0A2T2NHN3</accession>
<feature type="transmembrane region" description="Helical" evidence="1">
    <location>
        <begin position="198"/>
        <end position="216"/>
    </location>
</feature>
<feature type="transmembrane region" description="Helical" evidence="1">
    <location>
        <begin position="12"/>
        <end position="31"/>
    </location>
</feature>
<name>A0A2T2NHN3_CORCC</name>
<reference evidence="3 4" key="1">
    <citation type="journal article" date="2018" name="Front. Microbiol.">
        <title>Genome-Wide Analysis of Corynespora cassiicola Leaf Fall Disease Putative Effectors.</title>
        <authorList>
            <person name="Lopez D."/>
            <person name="Ribeiro S."/>
            <person name="Label P."/>
            <person name="Fumanal B."/>
            <person name="Venisse J.S."/>
            <person name="Kohler A."/>
            <person name="de Oliveira R.R."/>
            <person name="Labutti K."/>
            <person name="Lipzen A."/>
            <person name="Lail K."/>
            <person name="Bauer D."/>
            <person name="Ohm R.A."/>
            <person name="Barry K.W."/>
            <person name="Spatafora J."/>
            <person name="Grigoriev I.V."/>
            <person name="Martin F.M."/>
            <person name="Pujade-Renaud V."/>
        </authorList>
    </citation>
    <scope>NUCLEOTIDE SEQUENCE [LARGE SCALE GENOMIC DNA]</scope>
    <source>
        <strain evidence="3 4">Philippines</strain>
    </source>
</reference>
<evidence type="ECO:0000256" key="2">
    <source>
        <dbReference type="SAM" id="SignalP"/>
    </source>
</evidence>
<dbReference type="OrthoDB" id="3782375at2759"/>
<keyword evidence="1" id="KW-1133">Transmembrane helix</keyword>
<protein>
    <submittedName>
        <fullName evidence="3">Uncharacterized protein</fullName>
    </submittedName>
</protein>
<feature type="chain" id="PRO_5015679129" evidence="2">
    <location>
        <begin position="22"/>
        <end position="247"/>
    </location>
</feature>
<organism evidence="3 4">
    <name type="scientific">Corynespora cassiicola Philippines</name>
    <dbReference type="NCBI Taxonomy" id="1448308"/>
    <lineage>
        <taxon>Eukaryota</taxon>
        <taxon>Fungi</taxon>
        <taxon>Dikarya</taxon>
        <taxon>Ascomycota</taxon>
        <taxon>Pezizomycotina</taxon>
        <taxon>Dothideomycetes</taxon>
        <taxon>Pleosporomycetidae</taxon>
        <taxon>Pleosporales</taxon>
        <taxon>Corynesporascaceae</taxon>
        <taxon>Corynespora</taxon>
    </lineage>
</organism>
<sequence>MPSGNNPMTTIALAFLVLVLSLPLSTIILIFESVSYPNVTLSSLPATPPQAENPSADATQAAETAPTRAATTYALESGPTTAVFAAAYISIVASALVAAGLVVLRHFSARKVVGWGVFGAAACAFAGVVVGMVYANVVQGRDSELDDAREVSFGEGVWRVGGRGFTEETWACMMDGLGVEGQRDWAGGVCSDLRTGRYMTIPLAAAAVFLLVLAYWQIRQLGGLSFLCGRQRRAKKSSERKVEEIAL</sequence>
<evidence type="ECO:0000256" key="1">
    <source>
        <dbReference type="SAM" id="Phobius"/>
    </source>
</evidence>
<dbReference type="EMBL" id="KZ678137">
    <property type="protein sequence ID" value="PSN64942.1"/>
    <property type="molecule type" value="Genomic_DNA"/>
</dbReference>
<dbReference type="AlphaFoldDB" id="A0A2T2NHN3"/>
<evidence type="ECO:0000313" key="4">
    <source>
        <dbReference type="Proteomes" id="UP000240883"/>
    </source>
</evidence>
<proteinExistence type="predicted"/>
<evidence type="ECO:0000313" key="3">
    <source>
        <dbReference type="EMBL" id="PSN64942.1"/>
    </source>
</evidence>
<keyword evidence="2" id="KW-0732">Signal</keyword>